<dbReference type="Gramene" id="Pp3c3_32390V3.2">
    <property type="protein sequence ID" value="Pp3c3_32390V3.2"/>
    <property type="gene ID" value="Pp3c3_32390"/>
</dbReference>
<dbReference type="EnsemblPlants" id="Pp3c3_32390V3.2">
    <property type="protein sequence ID" value="Pp3c3_32390V3.2"/>
    <property type="gene ID" value="Pp3c3_32390"/>
</dbReference>
<dbReference type="PaxDb" id="3218-PP1S198_35V6.1"/>
<feature type="region of interest" description="Disordered" evidence="1">
    <location>
        <begin position="620"/>
        <end position="683"/>
    </location>
</feature>
<dbReference type="Proteomes" id="UP000006727">
    <property type="component" value="Chromosome 3"/>
</dbReference>
<accession>A9TB99</accession>
<proteinExistence type="predicted"/>
<reference evidence="2 4" key="2">
    <citation type="journal article" date="2018" name="Plant J.">
        <title>The Physcomitrella patens chromosome-scale assembly reveals moss genome structure and evolution.</title>
        <authorList>
            <person name="Lang D."/>
            <person name="Ullrich K.K."/>
            <person name="Murat F."/>
            <person name="Fuchs J."/>
            <person name="Jenkins J."/>
            <person name="Haas F.B."/>
            <person name="Piednoel M."/>
            <person name="Gundlach H."/>
            <person name="Van Bel M."/>
            <person name="Meyberg R."/>
            <person name="Vives C."/>
            <person name="Morata J."/>
            <person name="Symeonidi A."/>
            <person name="Hiss M."/>
            <person name="Muchero W."/>
            <person name="Kamisugi Y."/>
            <person name="Saleh O."/>
            <person name="Blanc G."/>
            <person name="Decker E.L."/>
            <person name="van Gessel N."/>
            <person name="Grimwood J."/>
            <person name="Hayes R.D."/>
            <person name="Graham S.W."/>
            <person name="Gunter L.E."/>
            <person name="McDaniel S.F."/>
            <person name="Hoernstein S.N.W."/>
            <person name="Larsson A."/>
            <person name="Li F.W."/>
            <person name="Perroud P.F."/>
            <person name="Phillips J."/>
            <person name="Ranjan P."/>
            <person name="Rokshar D.S."/>
            <person name="Rothfels C.J."/>
            <person name="Schneider L."/>
            <person name="Shu S."/>
            <person name="Stevenson D.W."/>
            <person name="Thummler F."/>
            <person name="Tillich M."/>
            <person name="Villarreal Aguilar J.C."/>
            <person name="Widiez T."/>
            <person name="Wong G.K."/>
            <person name="Wymore A."/>
            <person name="Zhang Y."/>
            <person name="Zimmer A.D."/>
            <person name="Quatrano R.S."/>
            <person name="Mayer K.F.X."/>
            <person name="Goodstein D."/>
            <person name="Casacuberta J.M."/>
            <person name="Vandepoele K."/>
            <person name="Reski R."/>
            <person name="Cuming A.C."/>
            <person name="Tuskan G.A."/>
            <person name="Maumus F."/>
            <person name="Salse J."/>
            <person name="Schmutz J."/>
            <person name="Rensing S.A."/>
        </authorList>
    </citation>
    <scope>NUCLEOTIDE SEQUENCE [LARGE SCALE GENOMIC DNA]</scope>
    <source>
        <strain evidence="3 4">cv. Gransden 2004</strain>
    </source>
</reference>
<dbReference type="AlphaFoldDB" id="A9TB99"/>
<evidence type="ECO:0000313" key="3">
    <source>
        <dbReference type="EnsemblPlants" id="Pp3c3_32390V3.1"/>
    </source>
</evidence>
<organism evidence="2">
    <name type="scientific">Physcomitrium patens</name>
    <name type="common">Spreading-leaved earth moss</name>
    <name type="synonym">Physcomitrella patens</name>
    <dbReference type="NCBI Taxonomy" id="3218"/>
    <lineage>
        <taxon>Eukaryota</taxon>
        <taxon>Viridiplantae</taxon>
        <taxon>Streptophyta</taxon>
        <taxon>Embryophyta</taxon>
        <taxon>Bryophyta</taxon>
        <taxon>Bryophytina</taxon>
        <taxon>Bryopsida</taxon>
        <taxon>Funariidae</taxon>
        <taxon>Funariales</taxon>
        <taxon>Funariaceae</taxon>
        <taxon>Physcomitrium</taxon>
    </lineage>
</organism>
<dbReference type="GeneID" id="112280539"/>
<evidence type="ECO:0000313" key="2">
    <source>
        <dbReference type="EMBL" id="PNR58275.1"/>
    </source>
</evidence>
<dbReference type="PANTHER" id="PTHR31439:SF4">
    <property type="entry name" value="NEURONAL PAS DOMAIN PROTEIN"/>
    <property type="match status" value="1"/>
</dbReference>
<reference evidence="3" key="3">
    <citation type="submission" date="2020-12" db="UniProtKB">
        <authorList>
            <consortium name="EnsemblPlants"/>
        </authorList>
    </citation>
    <scope>IDENTIFICATION</scope>
</reference>
<evidence type="ECO:0000256" key="1">
    <source>
        <dbReference type="SAM" id="MobiDB-lite"/>
    </source>
</evidence>
<dbReference type="Gramene" id="Pp3c3_32390V3.1">
    <property type="protein sequence ID" value="Pp3c3_32390V3.1"/>
    <property type="gene ID" value="Pp3c3_32390"/>
</dbReference>
<dbReference type="PANTHER" id="PTHR31439">
    <property type="entry name" value="EXPRESSED PROTEIN"/>
    <property type="match status" value="1"/>
</dbReference>
<evidence type="ECO:0000313" key="4">
    <source>
        <dbReference type="Proteomes" id="UP000006727"/>
    </source>
</evidence>
<reference evidence="2 4" key="1">
    <citation type="journal article" date="2008" name="Science">
        <title>The Physcomitrella genome reveals evolutionary insights into the conquest of land by plants.</title>
        <authorList>
            <person name="Rensing S."/>
            <person name="Lang D."/>
            <person name="Zimmer A."/>
            <person name="Terry A."/>
            <person name="Salamov A."/>
            <person name="Shapiro H."/>
            <person name="Nishiyama T."/>
            <person name="Perroud P.-F."/>
            <person name="Lindquist E."/>
            <person name="Kamisugi Y."/>
            <person name="Tanahashi T."/>
            <person name="Sakakibara K."/>
            <person name="Fujita T."/>
            <person name="Oishi K."/>
            <person name="Shin-I T."/>
            <person name="Kuroki Y."/>
            <person name="Toyoda A."/>
            <person name="Suzuki Y."/>
            <person name="Hashimoto A."/>
            <person name="Yamaguchi K."/>
            <person name="Sugano A."/>
            <person name="Kohara Y."/>
            <person name="Fujiyama A."/>
            <person name="Anterola A."/>
            <person name="Aoki S."/>
            <person name="Ashton N."/>
            <person name="Barbazuk W.B."/>
            <person name="Barker E."/>
            <person name="Bennetzen J."/>
            <person name="Bezanilla M."/>
            <person name="Blankenship R."/>
            <person name="Cho S.H."/>
            <person name="Dutcher S."/>
            <person name="Estelle M."/>
            <person name="Fawcett J.A."/>
            <person name="Gundlach H."/>
            <person name="Hanada K."/>
            <person name="Heyl A."/>
            <person name="Hicks K.A."/>
            <person name="Hugh J."/>
            <person name="Lohr M."/>
            <person name="Mayer K."/>
            <person name="Melkozernov A."/>
            <person name="Murata T."/>
            <person name="Nelson D."/>
            <person name="Pils B."/>
            <person name="Prigge M."/>
            <person name="Reiss B."/>
            <person name="Renner T."/>
            <person name="Rombauts S."/>
            <person name="Rushton P."/>
            <person name="Sanderfoot A."/>
            <person name="Schween G."/>
            <person name="Shiu S.-H."/>
            <person name="Stueber K."/>
            <person name="Theodoulou F.L."/>
            <person name="Tu H."/>
            <person name="Van de Peer Y."/>
            <person name="Verrier P.J."/>
            <person name="Waters E."/>
            <person name="Wood A."/>
            <person name="Yang L."/>
            <person name="Cove D."/>
            <person name="Cuming A."/>
            <person name="Hasebe M."/>
            <person name="Lucas S."/>
            <person name="Mishler D.B."/>
            <person name="Reski R."/>
            <person name="Grigoriev I."/>
            <person name="Quatrano R.S."/>
            <person name="Boore J.L."/>
        </authorList>
    </citation>
    <scope>NUCLEOTIDE SEQUENCE [LARGE SCALE GENOMIC DNA]</scope>
    <source>
        <strain evidence="3 4">cv. Gransden 2004</strain>
    </source>
</reference>
<keyword evidence="4" id="KW-1185">Reference proteome</keyword>
<protein>
    <submittedName>
        <fullName evidence="2 3">Uncharacterized protein</fullName>
    </submittedName>
</protein>
<dbReference type="eggNOG" id="ENOG502QT2Y">
    <property type="taxonomic scope" value="Eukaryota"/>
</dbReference>
<feature type="compositionally biased region" description="Basic and acidic residues" evidence="1">
    <location>
        <begin position="620"/>
        <end position="674"/>
    </location>
</feature>
<dbReference type="EnsemblPlants" id="Pp3c3_32390V3.1">
    <property type="protein sequence ID" value="Pp3c3_32390V3.1"/>
    <property type="gene ID" value="Pp3c3_32390"/>
</dbReference>
<sequence length="743" mass="83417">MGATEEVRSVVPTLEKALENAELEAIRTKTCNLDQVLVLSATDCHHPTVAAAWRDTLQVSGEADILFPSRRVASLVVENSVDPQAVGHALVLASCGGFINCVRRLRDIMSANHSHGMLVPLFNAYAFLKACENGHQDVVRELLRPKTSASTAIMGYIIVTRWKEKDSSSYPFVKQTPNIPNKEWVTKLISSKNMLPAAAPILRAGGWDLKGMPGVPEELHDCIRASYSLFLLWRAGVVAATSCHVEVFKVLLRQRALENTMLADSFHDTSVPKKSFDHDGRRIISERARMDTLMYQLVEELSTKNYNDGILYALWAHIQRGGRDSPRPEVSRPRCVAQAANGVWEMQLEVPQLMMPVEHALQEEEPLRRYKQLTQLFSQRAKVNIQLTSTIESLPNCLQVVVGIKHVRFKVENARFDNECMGHFPSMITLSVTPMTNEGTGVTMTHSSSNIIVKIGKMERIQLGSNAGDGANRGLSGGIGAAASVGVTSTMKNKPWRFEQLPLKDERGGSFVWTLQSMKGVLFDRSNPMRMAERNSKWRFGRRMPSNPLDELPFTSEGGVIFTSAEFDDTMMWRFPKHMEGCKMRWSIEGQIHSTFTTTRYFETRMATFCGDIEEPLKPLEVKDKNGIPKNKIGEKGEKPPKADKGEEKPPKNDKQDKGDHKSKQDKDNSKESSPETLPTINPTLYTTDAEYLEFLEFKRFREGMRNKTVNAKWTDELGKSKEIVGFVVPELDQFGNQDAIEI</sequence>
<dbReference type="EMBL" id="ABEU02000003">
    <property type="protein sequence ID" value="PNR58275.1"/>
    <property type="molecule type" value="Genomic_DNA"/>
</dbReference>
<dbReference type="RefSeq" id="XP_024371905.1">
    <property type="nucleotide sequence ID" value="XM_024516137.2"/>
</dbReference>
<name>A9TB99_PHYPA</name>
<dbReference type="OrthoDB" id="724026at2759"/>
<dbReference type="HOGENOM" id="CLU_013823_0_0_1"/>
<gene>
    <name evidence="3" type="primary">LOC112280539</name>
    <name evidence="2" type="ORF">PHYPA_005270</name>
</gene>